<dbReference type="Gene3D" id="3.40.50.300">
    <property type="entry name" value="P-loop containing nucleotide triphosphate hydrolases"/>
    <property type="match status" value="1"/>
</dbReference>
<feature type="domain" description="Molybdopterin-guanine dinucleotide biosynthesis protein B (MobB)" evidence="1">
    <location>
        <begin position="3"/>
        <end position="139"/>
    </location>
</feature>
<proteinExistence type="predicted"/>
<organism evidence="2 3">
    <name type="scientific">Paracidovorax konjaci</name>
    <dbReference type="NCBI Taxonomy" id="32040"/>
    <lineage>
        <taxon>Bacteria</taxon>
        <taxon>Pseudomonadati</taxon>
        <taxon>Pseudomonadota</taxon>
        <taxon>Betaproteobacteria</taxon>
        <taxon>Burkholderiales</taxon>
        <taxon>Comamonadaceae</taxon>
        <taxon>Paracidovorax</taxon>
    </lineage>
</organism>
<dbReference type="SUPFAM" id="SSF52540">
    <property type="entry name" value="P-loop containing nucleoside triphosphate hydrolases"/>
    <property type="match status" value="1"/>
</dbReference>
<dbReference type="GO" id="GO:0005525">
    <property type="term" value="F:GTP binding"/>
    <property type="evidence" value="ECO:0007669"/>
    <property type="project" value="InterPro"/>
</dbReference>
<sequence>MKVVGFAGFSNSGKTTLVEQLIPLLRAHGLRVSVVKHAHHKFDIDQPGKDTWRHRTAGAFEVIASSGQRMALMREYAEPAEPVVHDLIARLDAAADWVLVEGFKESDLPKVEVWRAPSADYPAHPVRYGTDPWIVAVAADAPAAGLPVPPGPLPVFDVRDPRALADWLRATGDRWEYRRDGRTEGRADARSEARA</sequence>
<dbReference type="STRING" id="32040.SAMN04489710_101315"/>
<keyword evidence="3" id="KW-1185">Reference proteome</keyword>
<gene>
    <name evidence="2" type="ORF">SAMN04489710_101315</name>
</gene>
<dbReference type="CDD" id="cd03116">
    <property type="entry name" value="MobB"/>
    <property type="match status" value="1"/>
</dbReference>
<dbReference type="OrthoDB" id="9804758at2"/>
<dbReference type="InterPro" id="IPR004435">
    <property type="entry name" value="MobB_dom"/>
</dbReference>
<evidence type="ECO:0000313" key="3">
    <source>
        <dbReference type="Proteomes" id="UP000199517"/>
    </source>
</evidence>
<dbReference type="PANTHER" id="PTHR40072:SF1">
    <property type="entry name" value="MOLYBDOPTERIN-GUANINE DINUCLEOTIDE BIOSYNTHESIS ADAPTER PROTEIN"/>
    <property type="match status" value="1"/>
</dbReference>
<dbReference type="AlphaFoldDB" id="A0A1I1RQV0"/>
<evidence type="ECO:0000259" key="1">
    <source>
        <dbReference type="Pfam" id="PF03205"/>
    </source>
</evidence>
<dbReference type="NCBIfam" id="TIGR00176">
    <property type="entry name" value="mobB"/>
    <property type="match status" value="1"/>
</dbReference>
<reference evidence="3" key="1">
    <citation type="submission" date="2016-10" db="EMBL/GenBank/DDBJ databases">
        <authorList>
            <person name="Varghese N."/>
            <person name="Submissions S."/>
        </authorList>
    </citation>
    <scope>NUCLEOTIDE SEQUENCE [LARGE SCALE GENOMIC DNA]</scope>
    <source>
        <strain evidence="3">DSM 7481</strain>
    </source>
</reference>
<dbReference type="EMBL" id="FOMQ01000001">
    <property type="protein sequence ID" value="SFD36655.1"/>
    <property type="molecule type" value="Genomic_DNA"/>
</dbReference>
<dbReference type="PANTHER" id="PTHR40072">
    <property type="entry name" value="MOLYBDOPTERIN-GUANINE DINUCLEOTIDE BIOSYNTHESIS ADAPTER PROTEIN-RELATED"/>
    <property type="match status" value="1"/>
</dbReference>
<dbReference type="Proteomes" id="UP000199517">
    <property type="component" value="Unassembled WGS sequence"/>
</dbReference>
<evidence type="ECO:0000313" key="2">
    <source>
        <dbReference type="EMBL" id="SFD36655.1"/>
    </source>
</evidence>
<dbReference type="RefSeq" id="WP_092949124.1">
    <property type="nucleotide sequence ID" value="NZ_FOMQ01000001.1"/>
</dbReference>
<name>A0A1I1RQV0_9BURK</name>
<protein>
    <submittedName>
        <fullName evidence="2">Molybdopterin guanine dinucleotide biosynthesis accessory protein MobB</fullName>
    </submittedName>
</protein>
<dbReference type="InterPro" id="IPR052539">
    <property type="entry name" value="MGD_biosynthesis_adapter"/>
</dbReference>
<dbReference type="InterPro" id="IPR027417">
    <property type="entry name" value="P-loop_NTPase"/>
</dbReference>
<accession>A0A1I1RQV0</accession>
<dbReference type="GO" id="GO:0006777">
    <property type="term" value="P:Mo-molybdopterin cofactor biosynthetic process"/>
    <property type="evidence" value="ECO:0007669"/>
    <property type="project" value="InterPro"/>
</dbReference>
<dbReference type="Pfam" id="PF03205">
    <property type="entry name" value="MobB"/>
    <property type="match status" value="1"/>
</dbReference>